<proteinExistence type="predicted"/>
<keyword evidence="2" id="KW-1185">Reference proteome</keyword>
<evidence type="ECO:0000313" key="1">
    <source>
        <dbReference type="EMBL" id="MBD2857925.1"/>
    </source>
</evidence>
<organism evidence="1 2">
    <name type="scientific">Spongiibacter pelagi</name>
    <dbReference type="NCBI Taxonomy" id="2760804"/>
    <lineage>
        <taxon>Bacteria</taxon>
        <taxon>Pseudomonadati</taxon>
        <taxon>Pseudomonadota</taxon>
        <taxon>Gammaproteobacteria</taxon>
        <taxon>Cellvibrionales</taxon>
        <taxon>Spongiibacteraceae</taxon>
        <taxon>Spongiibacter</taxon>
    </lineage>
</organism>
<comment type="caution">
    <text evidence="1">The sequence shown here is derived from an EMBL/GenBank/DDBJ whole genome shotgun (WGS) entry which is preliminary data.</text>
</comment>
<dbReference type="Gene3D" id="3.30.2310.20">
    <property type="entry name" value="RelE-like"/>
    <property type="match status" value="1"/>
</dbReference>
<dbReference type="AlphaFoldDB" id="A0A927BYJ5"/>
<accession>A0A927BYJ5</accession>
<dbReference type="Proteomes" id="UP000610558">
    <property type="component" value="Unassembled WGS sequence"/>
</dbReference>
<dbReference type="InterPro" id="IPR035093">
    <property type="entry name" value="RelE/ParE_toxin_dom_sf"/>
</dbReference>
<reference evidence="1" key="1">
    <citation type="submission" date="2020-09" db="EMBL/GenBank/DDBJ databases">
        <authorList>
            <person name="Yoon J.-W."/>
        </authorList>
    </citation>
    <scope>NUCLEOTIDE SEQUENCE</scope>
    <source>
        <strain evidence="1">KMU-158</strain>
    </source>
</reference>
<dbReference type="RefSeq" id="WP_190762204.1">
    <property type="nucleotide sequence ID" value="NZ_JACXLD010000001.1"/>
</dbReference>
<protein>
    <submittedName>
        <fullName evidence="1">Type II toxin-antitoxin system RelE/ParE family toxin</fullName>
    </submittedName>
</protein>
<sequence length="114" mass="13098">MSKGYTVVATPTFKITLRKLSQFLRNKYGNEAAISCRDTIKLQLEKLSDNPLAAPISERLASLGFNEYRQLLVDQHNLVFYRVNETTKEVILILVMDSRQSIAQLLYETTLQME</sequence>
<gene>
    <name evidence="1" type="ORF">IB286_02820</name>
</gene>
<dbReference type="EMBL" id="JACXLD010000001">
    <property type="protein sequence ID" value="MBD2857925.1"/>
    <property type="molecule type" value="Genomic_DNA"/>
</dbReference>
<evidence type="ECO:0000313" key="2">
    <source>
        <dbReference type="Proteomes" id="UP000610558"/>
    </source>
</evidence>
<name>A0A927BYJ5_9GAMM</name>